<dbReference type="RefSeq" id="WP_221764252.1">
    <property type="nucleotide sequence ID" value="NZ_AP024110.1"/>
</dbReference>
<accession>A0A8E4BVE5</accession>
<feature type="compositionally biased region" description="Low complexity" evidence="1">
    <location>
        <begin position="78"/>
        <end position="89"/>
    </location>
</feature>
<dbReference type="InterPro" id="IPR036680">
    <property type="entry name" value="SPOR-like_sf"/>
</dbReference>
<organism evidence="4 5">
    <name type="scientific">Methyloradius palustris</name>
    <dbReference type="NCBI Taxonomy" id="2778876"/>
    <lineage>
        <taxon>Bacteria</taxon>
        <taxon>Pseudomonadati</taxon>
        <taxon>Pseudomonadota</taxon>
        <taxon>Betaproteobacteria</taxon>
        <taxon>Nitrosomonadales</taxon>
        <taxon>Methylophilaceae</taxon>
        <taxon>Methyloradius</taxon>
    </lineage>
</organism>
<name>A0A8E4BVE5_9PROT</name>
<gene>
    <name evidence="4" type="ORF">ZMTM_25000</name>
</gene>
<dbReference type="SUPFAM" id="SSF110997">
    <property type="entry name" value="Sporulation related repeat"/>
    <property type="match status" value="1"/>
</dbReference>
<dbReference type="InterPro" id="IPR052521">
    <property type="entry name" value="Cell_div_SPOR-domain"/>
</dbReference>
<protein>
    <recommendedName>
        <fullName evidence="3">SPOR domain-containing protein</fullName>
    </recommendedName>
</protein>
<dbReference type="PANTHER" id="PTHR38687:SF1">
    <property type="entry name" value="CELL DIVISION PROTEIN DEDD"/>
    <property type="match status" value="1"/>
</dbReference>
<dbReference type="EMBL" id="AP024110">
    <property type="protein sequence ID" value="BCM26241.1"/>
    <property type="molecule type" value="Genomic_DNA"/>
</dbReference>
<keyword evidence="2" id="KW-0812">Transmembrane</keyword>
<evidence type="ECO:0000256" key="2">
    <source>
        <dbReference type="SAM" id="Phobius"/>
    </source>
</evidence>
<keyword evidence="5" id="KW-1185">Reference proteome</keyword>
<dbReference type="GO" id="GO:0032153">
    <property type="term" value="C:cell division site"/>
    <property type="evidence" value="ECO:0007669"/>
    <property type="project" value="TreeGrafter"/>
</dbReference>
<dbReference type="AlphaFoldDB" id="A0A8E4BVE5"/>
<proteinExistence type="predicted"/>
<dbReference type="PANTHER" id="PTHR38687">
    <property type="entry name" value="CELL DIVISION PROTEIN DEDD-RELATED"/>
    <property type="match status" value="1"/>
</dbReference>
<dbReference type="GO" id="GO:0042834">
    <property type="term" value="F:peptidoglycan binding"/>
    <property type="evidence" value="ECO:0007669"/>
    <property type="project" value="InterPro"/>
</dbReference>
<dbReference type="Pfam" id="PF05036">
    <property type="entry name" value="SPOR"/>
    <property type="match status" value="1"/>
</dbReference>
<dbReference type="InterPro" id="IPR007730">
    <property type="entry name" value="SPOR-like_dom"/>
</dbReference>
<sequence length="210" mass="22417">MSRDYKPSAPRSSKASSKGNPFFTGLLVGLLLGVGISVAVALLVKGSNSPFVAKVTPGATPDLTLEKPDTSALPKETNNGAGNSNNGTDNPDKPRFDFYTILPGSETKVTEQQIKQKEAQDATGQIKESYFLQVGAFATEQEADNLKAKLALLGMEAIVQTVTIPDKGVMHRVRVGPLADLDQINKSRTELSKNGFNTDLIKVQSSTPNQ</sequence>
<dbReference type="Gene3D" id="3.30.70.1070">
    <property type="entry name" value="Sporulation related repeat"/>
    <property type="match status" value="1"/>
</dbReference>
<dbReference type="GO" id="GO:0030428">
    <property type="term" value="C:cell septum"/>
    <property type="evidence" value="ECO:0007669"/>
    <property type="project" value="TreeGrafter"/>
</dbReference>
<evidence type="ECO:0000313" key="4">
    <source>
        <dbReference type="EMBL" id="BCM26241.1"/>
    </source>
</evidence>
<reference evidence="4" key="1">
    <citation type="journal article" date="2021" name="Arch. Microbiol.">
        <title>Methyloradius palustris gen. nov., sp. nov., a methanol-oxidizing bacterium isolated from snow.</title>
        <authorList>
            <person name="Miyadera T."/>
            <person name="Kojima H."/>
            <person name="Fukui M."/>
        </authorList>
    </citation>
    <scope>NUCLEOTIDE SEQUENCE</scope>
    <source>
        <strain evidence="4">Zm11</strain>
    </source>
</reference>
<dbReference type="GO" id="GO:0032506">
    <property type="term" value="P:cytokinetic process"/>
    <property type="evidence" value="ECO:0007669"/>
    <property type="project" value="TreeGrafter"/>
</dbReference>
<feature type="transmembrane region" description="Helical" evidence="2">
    <location>
        <begin position="21"/>
        <end position="44"/>
    </location>
</feature>
<evidence type="ECO:0000259" key="3">
    <source>
        <dbReference type="PROSITE" id="PS51724"/>
    </source>
</evidence>
<feature type="region of interest" description="Disordered" evidence="1">
    <location>
        <begin position="56"/>
        <end position="96"/>
    </location>
</feature>
<dbReference type="Proteomes" id="UP000826722">
    <property type="component" value="Chromosome"/>
</dbReference>
<dbReference type="PROSITE" id="PS51724">
    <property type="entry name" value="SPOR"/>
    <property type="match status" value="1"/>
</dbReference>
<keyword evidence="2" id="KW-0472">Membrane</keyword>
<dbReference type="KEGG" id="mpau:ZMTM_25000"/>
<evidence type="ECO:0000256" key="1">
    <source>
        <dbReference type="SAM" id="MobiDB-lite"/>
    </source>
</evidence>
<evidence type="ECO:0000313" key="5">
    <source>
        <dbReference type="Proteomes" id="UP000826722"/>
    </source>
</evidence>
<feature type="domain" description="SPOR" evidence="3">
    <location>
        <begin position="124"/>
        <end position="204"/>
    </location>
</feature>
<keyword evidence="2" id="KW-1133">Transmembrane helix</keyword>